<keyword evidence="2" id="KW-0804">Transcription</keyword>
<dbReference type="InterPro" id="IPR036388">
    <property type="entry name" value="WH-like_DNA-bd_sf"/>
</dbReference>
<evidence type="ECO:0000313" key="4">
    <source>
        <dbReference type="EMBL" id="GGD48688.1"/>
    </source>
</evidence>
<dbReference type="InterPro" id="IPR036390">
    <property type="entry name" value="WH_DNA-bd_sf"/>
</dbReference>
<dbReference type="SMART" id="SM00420">
    <property type="entry name" value="HTH_DEOR"/>
    <property type="match status" value="1"/>
</dbReference>
<keyword evidence="5" id="KW-1185">Reference proteome</keyword>
<dbReference type="PANTHER" id="PTHR30363:SF44">
    <property type="entry name" value="AGA OPERON TRANSCRIPTIONAL REPRESSOR-RELATED"/>
    <property type="match status" value="1"/>
</dbReference>
<dbReference type="Proteomes" id="UP000612456">
    <property type="component" value="Unassembled WGS sequence"/>
</dbReference>
<keyword evidence="1" id="KW-0805">Transcription regulation</keyword>
<organism evidence="4 5">
    <name type="scientific">Paenibacillus nasutitermitis</name>
    <dbReference type="NCBI Taxonomy" id="1652958"/>
    <lineage>
        <taxon>Bacteria</taxon>
        <taxon>Bacillati</taxon>
        <taxon>Bacillota</taxon>
        <taxon>Bacilli</taxon>
        <taxon>Bacillales</taxon>
        <taxon>Paenibacillaceae</taxon>
        <taxon>Paenibacillus</taxon>
    </lineage>
</organism>
<dbReference type="PROSITE" id="PS51000">
    <property type="entry name" value="HTH_DEOR_2"/>
    <property type="match status" value="1"/>
</dbReference>
<dbReference type="SUPFAM" id="SSF46785">
    <property type="entry name" value="Winged helix' DNA-binding domain"/>
    <property type="match status" value="1"/>
</dbReference>
<evidence type="ECO:0000256" key="1">
    <source>
        <dbReference type="ARBA" id="ARBA00023015"/>
    </source>
</evidence>
<dbReference type="GO" id="GO:0003700">
    <property type="term" value="F:DNA-binding transcription factor activity"/>
    <property type="evidence" value="ECO:0007669"/>
    <property type="project" value="InterPro"/>
</dbReference>
<dbReference type="Pfam" id="PF00455">
    <property type="entry name" value="DeoRC"/>
    <property type="match status" value="1"/>
</dbReference>
<dbReference type="AlphaFoldDB" id="A0A916YJU9"/>
<protein>
    <submittedName>
        <fullName evidence="4">DeoR family transcriptional regulator</fullName>
    </submittedName>
</protein>
<dbReference type="InterPro" id="IPR037171">
    <property type="entry name" value="NagB/RpiA_transferase-like"/>
</dbReference>
<sequence length="257" mass="28741">MLAATRHRKIIDELQQRGAVKVAQLSVSLQVTEKTIRDDLEKLEAKGLLKRTHGGALLLEPSEENIYPLVYPNNKLEDAKEMIAAAALKHVHTGDIIALDGGSTTLAMARRMQNKPLTVVTNDVLIIRELALHDQIRLVVPGGYRHHNLLLHPESLDWVRRMNIHTFFLSTTGIHAEYGFSVFTPELAPVKRIFIEASKRVICVADHSKFDKGALFTFASLPEAERIITDDDLDPLILSKYQALQATIEQADRSGNE</sequence>
<feature type="domain" description="HTH deoR-type" evidence="3">
    <location>
        <begin position="3"/>
        <end position="58"/>
    </location>
</feature>
<name>A0A916YJU9_9BACL</name>
<evidence type="ECO:0000259" key="3">
    <source>
        <dbReference type="PROSITE" id="PS51000"/>
    </source>
</evidence>
<dbReference type="InterPro" id="IPR014036">
    <property type="entry name" value="DeoR-like_C"/>
</dbReference>
<accession>A0A916YJU9</accession>
<dbReference type="Gene3D" id="1.10.10.10">
    <property type="entry name" value="Winged helix-like DNA-binding domain superfamily/Winged helix DNA-binding domain"/>
    <property type="match status" value="1"/>
</dbReference>
<dbReference type="PRINTS" id="PR00037">
    <property type="entry name" value="HTHLACR"/>
</dbReference>
<proteinExistence type="predicted"/>
<dbReference type="SUPFAM" id="SSF100950">
    <property type="entry name" value="NagB/RpiA/CoA transferase-like"/>
    <property type="match status" value="1"/>
</dbReference>
<dbReference type="RefSeq" id="WP_188991571.1">
    <property type="nucleotide sequence ID" value="NZ_BMHP01000001.1"/>
</dbReference>
<dbReference type="Gene3D" id="3.40.50.1360">
    <property type="match status" value="1"/>
</dbReference>
<evidence type="ECO:0000313" key="5">
    <source>
        <dbReference type="Proteomes" id="UP000612456"/>
    </source>
</evidence>
<reference evidence="4" key="1">
    <citation type="journal article" date="2014" name="Int. J. Syst. Evol. Microbiol.">
        <title>Complete genome sequence of Corynebacterium casei LMG S-19264T (=DSM 44701T), isolated from a smear-ripened cheese.</title>
        <authorList>
            <consortium name="US DOE Joint Genome Institute (JGI-PGF)"/>
            <person name="Walter F."/>
            <person name="Albersmeier A."/>
            <person name="Kalinowski J."/>
            <person name="Ruckert C."/>
        </authorList>
    </citation>
    <scope>NUCLEOTIDE SEQUENCE</scope>
    <source>
        <strain evidence="4">CGMCC 1.15178</strain>
    </source>
</reference>
<evidence type="ECO:0000256" key="2">
    <source>
        <dbReference type="ARBA" id="ARBA00023163"/>
    </source>
</evidence>
<dbReference type="PANTHER" id="PTHR30363">
    <property type="entry name" value="HTH-TYPE TRANSCRIPTIONAL REGULATOR SRLR-RELATED"/>
    <property type="match status" value="1"/>
</dbReference>
<dbReference type="InterPro" id="IPR001034">
    <property type="entry name" value="DeoR_HTH"/>
</dbReference>
<reference evidence="4" key="2">
    <citation type="submission" date="2020-09" db="EMBL/GenBank/DDBJ databases">
        <authorList>
            <person name="Sun Q."/>
            <person name="Zhou Y."/>
        </authorList>
    </citation>
    <scope>NUCLEOTIDE SEQUENCE</scope>
    <source>
        <strain evidence="4">CGMCC 1.15178</strain>
    </source>
</reference>
<dbReference type="Pfam" id="PF08220">
    <property type="entry name" value="HTH_DeoR"/>
    <property type="match status" value="1"/>
</dbReference>
<dbReference type="InterPro" id="IPR050313">
    <property type="entry name" value="Carb_Metab_HTH_regulators"/>
</dbReference>
<comment type="caution">
    <text evidence="4">The sequence shown here is derived from an EMBL/GenBank/DDBJ whole genome shotgun (WGS) entry which is preliminary data.</text>
</comment>
<gene>
    <name evidence="4" type="ORF">GCM10010911_02760</name>
</gene>
<dbReference type="SMART" id="SM01134">
    <property type="entry name" value="DeoRC"/>
    <property type="match status" value="1"/>
</dbReference>
<dbReference type="EMBL" id="BMHP01000001">
    <property type="protein sequence ID" value="GGD48688.1"/>
    <property type="molecule type" value="Genomic_DNA"/>
</dbReference>